<protein>
    <submittedName>
        <fullName evidence="1 2">Putative hydrolase</fullName>
    </submittedName>
</protein>
<evidence type="ECO:0000313" key="2">
    <source>
        <dbReference type="EnsemblMetazoa" id="ASIC013336-PA"/>
    </source>
</evidence>
<name>A0A084W5B2_ANOSI</name>
<dbReference type="AlphaFoldDB" id="A0A084W5B2"/>
<dbReference type="EMBL" id="ATLV01020570">
    <property type="status" value="NOT_ANNOTATED_CDS"/>
    <property type="molecule type" value="Genomic_DNA"/>
</dbReference>
<evidence type="ECO:0000313" key="3">
    <source>
        <dbReference type="Proteomes" id="UP000030765"/>
    </source>
</evidence>
<keyword evidence="1" id="KW-0378">Hydrolase</keyword>
<evidence type="ECO:0000313" key="1">
    <source>
        <dbReference type="EMBL" id="KFB45406.1"/>
    </source>
</evidence>
<dbReference type="EnsemblMetazoa" id="ASIC013336-RA">
    <property type="protein sequence ID" value="ASIC013336-PA"/>
    <property type="gene ID" value="ASIC013336"/>
</dbReference>
<organism evidence="1">
    <name type="scientific">Anopheles sinensis</name>
    <name type="common">Mosquito</name>
    <dbReference type="NCBI Taxonomy" id="74873"/>
    <lineage>
        <taxon>Eukaryota</taxon>
        <taxon>Metazoa</taxon>
        <taxon>Ecdysozoa</taxon>
        <taxon>Arthropoda</taxon>
        <taxon>Hexapoda</taxon>
        <taxon>Insecta</taxon>
        <taxon>Pterygota</taxon>
        <taxon>Neoptera</taxon>
        <taxon>Endopterygota</taxon>
        <taxon>Diptera</taxon>
        <taxon>Nematocera</taxon>
        <taxon>Culicoidea</taxon>
        <taxon>Culicidae</taxon>
        <taxon>Anophelinae</taxon>
        <taxon>Anopheles</taxon>
    </lineage>
</organism>
<accession>A0A084W5B2</accession>
<dbReference type="GO" id="GO:0016787">
    <property type="term" value="F:hydrolase activity"/>
    <property type="evidence" value="ECO:0007669"/>
    <property type="project" value="UniProtKB-KW"/>
</dbReference>
<proteinExistence type="predicted"/>
<gene>
    <name evidence="1" type="ORF">ZHAS_00013336</name>
</gene>
<dbReference type="VEuPathDB" id="VectorBase:ASIC013336"/>
<dbReference type="Proteomes" id="UP000030765">
    <property type="component" value="Unassembled WGS sequence"/>
</dbReference>
<dbReference type="EMBL" id="KE525303">
    <property type="protein sequence ID" value="KFB45406.1"/>
    <property type="molecule type" value="Genomic_DNA"/>
</dbReference>
<reference evidence="2" key="2">
    <citation type="submission" date="2020-05" db="UniProtKB">
        <authorList>
            <consortium name="EnsemblMetazoa"/>
        </authorList>
    </citation>
    <scope>IDENTIFICATION</scope>
</reference>
<reference evidence="1 3" key="1">
    <citation type="journal article" date="2014" name="BMC Genomics">
        <title>Genome sequence of Anopheles sinensis provides insight into genetics basis of mosquito competence for malaria parasites.</title>
        <authorList>
            <person name="Zhou D."/>
            <person name="Zhang D."/>
            <person name="Ding G."/>
            <person name="Shi L."/>
            <person name="Hou Q."/>
            <person name="Ye Y."/>
            <person name="Xu Y."/>
            <person name="Zhou H."/>
            <person name="Xiong C."/>
            <person name="Li S."/>
            <person name="Yu J."/>
            <person name="Hong S."/>
            <person name="Yu X."/>
            <person name="Zou P."/>
            <person name="Chen C."/>
            <person name="Chang X."/>
            <person name="Wang W."/>
            <person name="Lv Y."/>
            <person name="Sun Y."/>
            <person name="Ma L."/>
            <person name="Shen B."/>
            <person name="Zhu C."/>
        </authorList>
    </citation>
    <scope>NUCLEOTIDE SEQUENCE [LARGE SCALE GENOMIC DNA]</scope>
</reference>
<sequence>MERTNGPVSHQRYAPVTMAARQSHTHTHKRAAIRGRGAANLVALRRHFQSHSFIPTIPRRSAAEIWNESGLACSTLVEVSRIGSKVFARMTQFCATFARHGTGMAGRGRPFICGIKFH</sequence>
<keyword evidence="3" id="KW-1185">Reference proteome</keyword>